<dbReference type="AlphaFoldDB" id="A0A3D9C9I6"/>
<keyword evidence="2" id="KW-0812">Transmembrane</keyword>
<feature type="compositionally biased region" description="Low complexity" evidence="1">
    <location>
        <begin position="57"/>
        <end position="73"/>
    </location>
</feature>
<keyword evidence="4" id="KW-1185">Reference proteome</keyword>
<dbReference type="Proteomes" id="UP000256686">
    <property type="component" value="Unassembled WGS sequence"/>
</dbReference>
<evidence type="ECO:0008006" key="5">
    <source>
        <dbReference type="Google" id="ProtNLM"/>
    </source>
</evidence>
<name>A0A3D9C9I6_9FLAO</name>
<comment type="caution">
    <text evidence="3">The sequence shown here is derived from an EMBL/GenBank/DDBJ whole genome shotgun (WGS) entry which is preliminary data.</text>
</comment>
<sequence length="159" mass="17649">MRKNLYLIIILFSLTSCYTYQVKKPAAPVTDNKQESKKSSAPANNALMQTKSAIAEPQAQSMPSQQQPAAPASIQEKLAPNKNVRIDVDGKSYKVIVDRWESDSLVAHPVHNAKKTLKFHKNQINADKIAEKRFSQPIADIITVTAYAGIAAAIWYLVR</sequence>
<evidence type="ECO:0000256" key="1">
    <source>
        <dbReference type="SAM" id="MobiDB-lite"/>
    </source>
</evidence>
<accession>A0A3D9C9I6</accession>
<feature type="transmembrane region" description="Helical" evidence="2">
    <location>
        <begin position="138"/>
        <end position="158"/>
    </location>
</feature>
<keyword evidence="2" id="KW-1133">Transmembrane helix</keyword>
<evidence type="ECO:0000313" key="4">
    <source>
        <dbReference type="Proteomes" id="UP000256686"/>
    </source>
</evidence>
<evidence type="ECO:0000313" key="3">
    <source>
        <dbReference type="EMBL" id="REC62527.1"/>
    </source>
</evidence>
<dbReference type="EMBL" id="QNVT01000008">
    <property type="protein sequence ID" value="REC62527.1"/>
    <property type="molecule type" value="Genomic_DNA"/>
</dbReference>
<proteinExistence type="predicted"/>
<feature type="region of interest" description="Disordered" evidence="1">
    <location>
        <begin position="49"/>
        <end position="78"/>
    </location>
</feature>
<evidence type="ECO:0000256" key="2">
    <source>
        <dbReference type="SAM" id="Phobius"/>
    </source>
</evidence>
<protein>
    <recommendedName>
        <fullName evidence="5">Lipoprotein</fullName>
    </recommendedName>
</protein>
<dbReference type="RefSeq" id="WP_115970723.1">
    <property type="nucleotide sequence ID" value="NZ_QNVT01000008.1"/>
</dbReference>
<reference evidence="4" key="1">
    <citation type="submission" date="2018-06" db="EMBL/GenBank/DDBJ databases">
        <authorList>
            <person name="Lum Nde A."/>
            <person name="Hugo C."/>
        </authorList>
    </citation>
    <scope>NUCLEOTIDE SEQUENCE [LARGE SCALE GENOMIC DNA]</scope>
    <source>
        <strain evidence="4">1_F178</strain>
    </source>
</reference>
<gene>
    <name evidence="3" type="ORF">DRF65_10585</name>
</gene>
<dbReference type="PROSITE" id="PS51257">
    <property type="entry name" value="PROKAR_LIPOPROTEIN"/>
    <property type="match status" value="1"/>
</dbReference>
<organism evidence="3 4">
    <name type="scientific">Chryseobacterium pennae</name>
    <dbReference type="NCBI Taxonomy" id="2258962"/>
    <lineage>
        <taxon>Bacteria</taxon>
        <taxon>Pseudomonadati</taxon>
        <taxon>Bacteroidota</taxon>
        <taxon>Flavobacteriia</taxon>
        <taxon>Flavobacteriales</taxon>
        <taxon>Weeksellaceae</taxon>
        <taxon>Chryseobacterium group</taxon>
        <taxon>Chryseobacterium</taxon>
    </lineage>
</organism>
<keyword evidence="2" id="KW-0472">Membrane</keyword>